<comment type="caution">
    <text evidence="1">The sequence shown here is derived from an EMBL/GenBank/DDBJ whole genome shotgun (WGS) entry which is preliminary data.</text>
</comment>
<reference evidence="1 2" key="1">
    <citation type="submission" date="2016-09" db="EMBL/GenBank/DDBJ databases">
        <title>Isolation, identification and antibiotic sensitivity analysis of bacterial pathogen from juvenile Hippocampus erectus with tail-rotted disease.</title>
        <authorList>
            <person name="Yang Q."/>
        </authorList>
    </citation>
    <scope>NUCLEOTIDE SEQUENCE [LARGE SCALE GENOMIC DNA]</scope>
    <source>
        <strain evidence="1 2">HM-10</strain>
    </source>
</reference>
<organism evidence="1 2">
    <name type="scientific">Vibrio rotiferianus</name>
    <dbReference type="NCBI Taxonomy" id="190895"/>
    <lineage>
        <taxon>Bacteria</taxon>
        <taxon>Pseudomonadati</taxon>
        <taxon>Pseudomonadota</taxon>
        <taxon>Gammaproteobacteria</taxon>
        <taxon>Vibrionales</taxon>
        <taxon>Vibrionaceae</taxon>
        <taxon>Vibrio</taxon>
    </lineage>
</organism>
<keyword evidence="2" id="KW-1185">Reference proteome</keyword>
<sequence length="107" mass="12276">MVQLDIQVVENVFDETVFHITCRSASQPATHSSWKPYANRNHLMTQLANITEADQWESSVEVFNDWEEAKDRQEKLTSNLLGDGLVSLNGRNQRCPVKKAIRKQYAV</sequence>
<dbReference type="RefSeq" id="WP_071234544.1">
    <property type="nucleotide sequence ID" value="NZ_KV861316.1"/>
</dbReference>
<evidence type="ECO:0000313" key="2">
    <source>
        <dbReference type="Proteomes" id="UP000180133"/>
    </source>
</evidence>
<name>A0ABX3D749_9VIBR</name>
<protein>
    <submittedName>
        <fullName evidence="1">Uncharacterized protein</fullName>
    </submittedName>
</protein>
<evidence type="ECO:0000313" key="1">
    <source>
        <dbReference type="EMBL" id="OHY92609.1"/>
    </source>
</evidence>
<dbReference type="Proteomes" id="UP000180133">
    <property type="component" value="Unassembled WGS sequence"/>
</dbReference>
<accession>A0ABX3D749</accession>
<dbReference type="EMBL" id="MKFT01000012">
    <property type="protein sequence ID" value="OHY92609.1"/>
    <property type="molecule type" value="Genomic_DNA"/>
</dbReference>
<gene>
    <name evidence="1" type="ORF">BI375_03905</name>
</gene>
<proteinExistence type="predicted"/>